<evidence type="ECO:0000256" key="2">
    <source>
        <dbReference type="ARBA" id="ARBA00022603"/>
    </source>
</evidence>
<keyword evidence="6" id="KW-1185">Reference proteome</keyword>
<dbReference type="InterPro" id="IPR051052">
    <property type="entry name" value="Diverse_substrate_MTase"/>
</dbReference>
<dbReference type="OrthoDB" id="9797252at2"/>
<dbReference type="Gene3D" id="3.40.50.150">
    <property type="entry name" value="Vaccinia Virus protein VP39"/>
    <property type="match status" value="1"/>
</dbReference>
<accession>A0A1M6G9P4</accession>
<dbReference type="PANTHER" id="PTHR44942">
    <property type="entry name" value="METHYLTRANSF_11 DOMAIN-CONTAINING PROTEIN"/>
    <property type="match status" value="1"/>
</dbReference>
<dbReference type="RefSeq" id="WP_072985799.1">
    <property type="nucleotide sequence ID" value="NZ_FQZB01000006.1"/>
</dbReference>
<keyword evidence="2 5" id="KW-0489">Methyltransferase</keyword>
<comment type="similarity">
    <text evidence="1">Belongs to the methyltransferase superfamily.</text>
</comment>
<gene>
    <name evidence="5" type="ORF">SAMN02745163_01223</name>
</gene>
<dbReference type="EMBL" id="FQZB01000006">
    <property type="protein sequence ID" value="SHJ06632.1"/>
    <property type="molecule type" value="Genomic_DNA"/>
</dbReference>
<dbReference type="Proteomes" id="UP000184310">
    <property type="component" value="Unassembled WGS sequence"/>
</dbReference>
<dbReference type="AlphaFoldDB" id="A0A1M6G9P4"/>
<dbReference type="SUPFAM" id="SSF53335">
    <property type="entry name" value="S-adenosyl-L-methionine-dependent methyltransferases"/>
    <property type="match status" value="1"/>
</dbReference>
<dbReference type="GO" id="GO:0032259">
    <property type="term" value="P:methylation"/>
    <property type="evidence" value="ECO:0007669"/>
    <property type="project" value="UniProtKB-KW"/>
</dbReference>
<protein>
    <submittedName>
        <fullName evidence="5">Methyltransferase domain-containing protein</fullName>
    </submittedName>
</protein>
<sequence>MNLEELNPKNRFSKRADNYTKYRPTYPKEIIEYLNDSEKYLINYTNFHSVEAASEATTLEAKSIDIITAGQAFHWFEPEATKKEFLRILKPNGFVVIFSNRRKNNSQFMNEYMELVKKYSESEFNKPLNTDSHEFFVLKTIHEERFQNPIEYNLERLKGELASYSYLPNEDDDDFVLMISELELIFEKYNNNGTVIFNYETVVYYCKMK</sequence>
<dbReference type="Pfam" id="PF08241">
    <property type="entry name" value="Methyltransf_11"/>
    <property type="match status" value="1"/>
</dbReference>
<proteinExistence type="inferred from homology"/>
<evidence type="ECO:0000313" key="6">
    <source>
        <dbReference type="Proteomes" id="UP000184310"/>
    </source>
</evidence>
<reference evidence="5 6" key="1">
    <citation type="submission" date="2016-11" db="EMBL/GenBank/DDBJ databases">
        <authorList>
            <person name="Jaros S."/>
            <person name="Januszkiewicz K."/>
            <person name="Wedrychowicz H."/>
        </authorList>
    </citation>
    <scope>NUCLEOTIDE SEQUENCE [LARGE SCALE GENOMIC DNA]</scope>
    <source>
        <strain evidence="5 6">DSM 21758</strain>
    </source>
</reference>
<evidence type="ECO:0000256" key="3">
    <source>
        <dbReference type="ARBA" id="ARBA00022679"/>
    </source>
</evidence>
<dbReference type="STRING" id="1121302.SAMN02745163_01223"/>
<keyword evidence="3 5" id="KW-0808">Transferase</keyword>
<organism evidence="5 6">
    <name type="scientific">Clostridium cavendishii DSM 21758</name>
    <dbReference type="NCBI Taxonomy" id="1121302"/>
    <lineage>
        <taxon>Bacteria</taxon>
        <taxon>Bacillati</taxon>
        <taxon>Bacillota</taxon>
        <taxon>Clostridia</taxon>
        <taxon>Eubacteriales</taxon>
        <taxon>Clostridiaceae</taxon>
        <taxon>Clostridium</taxon>
    </lineage>
</organism>
<dbReference type="GO" id="GO:0008757">
    <property type="term" value="F:S-adenosylmethionine-dependent methyltransferase activity"/>
    <property type="evidence" value="ECO:0007669"/>
    <property type="project" value="InterPro"/>
</dbReference>
<evidence type="ECO:0000256" key="1">
    <source>
        <dbReference type="ARBA" id="ARBA00008361"/>
    </source>
</evidence>
<dbReference type="InterPro" id="IPR029063">
    <property type="entry name" value="SAM-dependent_MTases_sf"/>
</dbReference>
<evidence type="ECO:0000313" key="5">
    <source>
        <dbReference type="EMBL" id="SHJ06632.1"/>
    </source>
</evidence>
<dbReference type="InterPro" id="IPR013216">
    <property type="entry name" value="Methyltransf_11"/>
</dbReference>
<name>A0A1M6G9P4_9CLOT</name>
<evidence type="ECO:0000259" key="4">
    <source>
        <dbReference type="Pfam" id="PF08241"/>
    </source>
</evidence>
<feature type="domain" description="Methyltransferase type 11" evidence="4">
    <location>
        <begin position="47"/>
        <end position="97"/>
    </location>
</feature>
<dbReference type="PANTHER" id="PTHR44942:SF4">
    <property type="entry name" value="METHYLTRANSFERASE TYPE 11 DOMAIN-CONTAINING PROTEIN"/>
    <property type="match status" value="1"/>
</dbReference>